<keyword evidence="4 7" id="KW-0812">Transmembrane</keyword>
<keyword evidence="10" id="KW-1185">Reference proteome</keyword>
<keyword evidence="3" id="KW-1003">Cell membrane</keyword>
<dbReference type="CDD" id="cd06261">
    <property type="entry name" value="TM_PBP2"/>
    <property type="match status" value="1"/>
</dbReference>
<accession>D7A3B6</accession>
<dbReference type="STRING" id="639283.Snov_2380"/>
<dbReference type="InterPro" id="IPR000515">
    <property type="entry name" value="MetI-like"/>
</dbReference>
<evidence type="ECO:0000256" key="7">
    <source>
        <dbReference type="RuleBase" id="RU363032"/>
    </source>
</evidence>
<feature type="domain" description="ABC transmembrane type-1" evidence="8">
    <location>
        <begin position="70"/>
        <end position="254"/>
    </location>
</feature>
<dbReference type="eggNOG" id="COG0600">
    <property type="taxonomic scope" value="Bacteria"/>
</dbReference>
<feature type="transmembrane region" description="Helical" evidence="7">
    <location>
        <begin position="180"/>
        <end position="206"/>
    </location>
</feature>
<gene>
    <name evidence="9" type="ordered locus">Snov_2380</name>
</gene>
<dbReference type="HOGENOM" id="CLU_046113_2_2_5"/>
<dbReference type="PANTHER" id="PTHR30151:SF20">
    <property type="entry name" value="ABC TRANSPORTER PERMEASE PROTEIN HI_0355-RELATED"/>
    <property type="match status" value="1"/>
</dbReference>
<organism evidence="9 10">
    <name type="scientific">Ancylobacter novellus (strain ATCC 8093 / DSM 506 / JCM 20403 / CCM 1077 / IAM 12100 / NBRC 12443 / NCIMB 10456)</name>
    <name type="common">Starkeya novella</name>
    <dbReference type="NCBI Taxonomy" id="639283"/>
    <lineage>
        <taxon>Bacteria</taxon>
        <taxon>Pseudomonadati</taxon>
        <taxon>Pseudomonadota</taxon>
        <taxon>Alphaproteobacteria</taxon>
        <taxon>Hyphomicrobiales</taxon>
        <taxon>Xanthobacteraceae</taxon>
        <taxon>Ancylobacter</taxon>
    </lineage>
</organism>
<evidence type="ECO:0000259" key="8">
    <source>
        <dbReference type="PROSITE" id="PS50928"/>
    </source>
</evidence>
<proteinExistence type="inferred from homology"/>
<comment type="subcellular location">
    <subcellularLocation>
        <location evidence="1 7">Cell membrane</location>
        <topology evidence="1 7">Multi-pass membrane protein</topology>
    </subcellularLocation>
</comment>
<dbReference type="RefSeq" id="WP_013167179.1">
    <property type="nucleotide sequence ID" value="NC_014217.1"/>
</dbReference>
<feature type="transmembrane region" description="Helical" evidence="7">
    <location>
        <begin position="66"/>
        <end position="96"/>
    </location>
</feature>
<dbReference type="OrthoDB" id="8138334at2"/>
<evidence type="ECO:0000256" key="6">
    <source>
        <dbReference type="ARBA" id="ARBA00023136"/>
    </source>
</evidence>
<dbReference type="GO" id="GO:0055085">
    <property type="term" value="P:transmembrane transport"/>
    <property type="evidence" value="ECO:0007669"/>
    <property type="project" value="InterPro"/>
</dbReference>
<dbReference type="PANTHER" id="PTHR30151">
    <property type="entry name" value="ALKANE SULFONATE ABC TRANSPORTER-RELATED, MEMBRANE SUBUNIT"/>
    <property type="match status" value="1"/>
</dbReference>
<keyword evidence="2 7" id="KW-0813">Transport</keyword>
<protein>
    <submittedName>
        <fullName evidence="9">Binding-protein-dependent transport systems inner membrane component</fullName>
    </submittedName>
</protein>
<evidence type="ECO:0000256" key="2">
    <source>
        <dbReference type="ARBA" id="ARBA00022448"/>
    </source>
</evidence>
<dbReference type="EMBL" id="CP002026">
    <property type="protein sequence ID" value="ADH89675.1"/>
    <property type="molecule type" value="Genomic_DNA"/>
</dbReference>
<evidence type="ECO:0000313" key="10">
    <source>
        <dbReference type="Proteomes" id="UP000006633"/>
    </source>
</evidence>
<feature type="transmembrane region" description="Helical" evidence="7">
    <location>
        <begin position="136"/>
        <end position="159"/>
    </location>
</feature>
<dbReference type="Gene3D" id="1.10.3720.10">
    <property type="entry name" value="MetI-like"/>
    <property type="match status" value="1"/>
</dbReference>
<sequence>MRRVRLLFLQVLVAVVLMAIWHVGSTYRIPAGVFGAKAFYPLDPFFFSTPIDVFQRTWRDFYTGVIWYHLGITLLETLLAFAIGALGGVLVGFWFARKQLVAAVFDPYVKMANALPRVVLAPIFALWLGLGIWSKVALGVTLVFFIVFFNVYQGVREVSPTVLANARMLGMNERQLMRNVYWPSALTWMFSSLHTAVGFALVGAVVGEYLGSAAGLGYRIHQAEGVFDVTGVFSGMLVLAIFVIIIDTLVSAIENRLLVWRPTAATGLK</sequence>
<keyword evidence="5 7" id="KW-1133">Transmembrane helix</keyword>
<dbReference type="InterPro" id="IPR035906">
    <property type="entry name" value="MetI-like_sf"/>
</dbReference>
<reference evidence="9 10" key="1">
    <citation type="journal article" date="2012" name="Stand. Genomic Sci.">
        <title>Complete genome sequence of the facultatively chemolithoautotrophic and methylotrophic alpha Proteobacterium Starkeya novella type strain (ATCC 8093(T)).</title>
        <authorList>
            <person name="Kappler U."/>
            <person name="Davenport K."/>
            <person name="Beatson S."/>
            <person name="Lucas S."/>
            <person name="Lapidus A."/>
            <person name="Copeland A."/>
            <person name="Berry K.W."/>
            <person name="Glavina Del Rio T."/>
            <person name="Hammon N."/>
            <person name="Dalin E."/>
            <person name="Tice H."/>
            <person name="Pitluck S."/>
            <person name="Richardson P."/>
            <person name="Bruce D."/>
            <person name="Goodwin L.A."/>
            <person name="Han C."/>
            <person name="Tapia R."/>
            <person name="Detter J.C."/>
            <person name="Chang Y.J."/>
            <person name="Jeffries C.D."/>
            <person name="Land M."/>
            <person name="Hauser L."/>
            <person name="Kyrpides N.C."/>
            <person name="Goker M."/>
            <person name="Ivanova N."/>
            <person name="Klenk H.P."/>
            <person name="Woyke T."/>
        </authorList>
    </citation>
    <scope>NUCLEOTIDE SEQUENCE [LARGE SCALE GENOMIC DNA]</scope>
    <source>
        <strain evidence="10">ATCC 8093 / DSM 506 / JCM 20403 / CCM 1077 / IAM 12100 / NBRC 12443 / NCIMB 10456</strain>
    </source>
</reference>
<dbReference type="Pfam" id="PF00528">
    <property type="entry name" value="BPD_transp_1"/>
    <property type="match status" value="1"/>
</dbReference>
<dbReference type="Proteomes" id="UP000006633">
    <property type="component" value="Chromosome"/>
</dbReference>
<dbReference type="KEGG" id="sno:Snov_2380"/>
<dbReference type="GO" id="GO:0005886">
    <property type="term" value="C:plasma membrane"/>
    <property type="evidence" value="ECO:0007669"/>
    <property type="project" value="UniProtKB-SubCell"/>
</dbReference>
<keyword evidence="6 7" id="KW-0472">Membrane</keyword>
<evidence type="ECO:0000256" key="4">
    <source>
        <dbReference type="ARBA" id="ARBA00022692"/>
    </source>
</evidence>
<evidence type="ECO:0000313" key="9">
    <source>
        <dbReference type="EMBL" id="ADH89675.1"/>
    </source>
</evidence>
<dbReference type="SUPFAM" id="SSF161098">
    <property type="entry name" value="MetI-like"/>
    <property type="match status" value="1"/>
</dbReference>
<evidence type="ECO:0000256" key="1">
    <source>
        <dbReference type="ARBA" id="ARBA00004651"/>
    </source>
</evidence>
<evidence type="ECO:0000256" key="5">
    <source>
        <dbReference type="ARBA" id="ARBA00022989"/>
    </source>
</evidence>
<feature type="transmembrane region" description="Helical" evidence="7">
    <location>
        <begin position="226"/>
        <end position="246"/>
    </location>
</feature>
<name>D7A3B6_ANCN5</name>
<comment type="similarity">
    <text evidence="7">Belongs to the binding-protein-dependent transport system permease family.</text>
</comment>
<dbReference type="PROSITE" id="PS50928">
    <property type="entry name" value="ABC_TM1"/>
    <property type="match status" value="1"/>
</dbReference>
<feature type="transmembrane region" description="Helical" evidence="7">
    <location>
        <begin position="108"/>
        <end position="130"/>
    </location>
</feature>
<dbReference type="AlphaFoldDB" id="D7A3B6"/>
<evidence type="ECO:0000256" key="3">
    <source>
        <dbReference type="ARBA" id="ARBA00022475"/>
    </source>
</evidence>